<protein>
    <recommendedName>
        <fullName evidence="11">NADH-ubiquinone oxidoreductase 21.3 kDa subunit</fullName>
    </recommendedName>
</protein>
<comment type="subcellular location">
    <subcellularLocation>
        <location evidence="1">Mitochondrion inner membrane</location>
        <topology evidence="1">Multi-pass membrane protein</topology>
    </subcellularLocation>
</comment>
<evidence type="ECO:0000256" key="6">
    <source>
        <dbReference type="ARBA" id="ARBA00023136"/>
    </source>
</evidence>
<evidence type="ECO:0000256" key="3">
    <source>
        <dbReference type="ARBA" id="ARBA00022792"/>
    </source>
</evidence>
<dbReference type="STRING" id="644352.J3NWY0"/>
<dbReference type="GO" id="GO:0006120">
    <property type="term" value="P:mitochondrial electron transport, NADH to ubiquinone"/>
    <property type="evidence" value="ECO:0007669"/>
    <property type="project" value="InterPro"/>
</dbReference>
<dbReference type="Proteomes" id="UP000006039">
    <property type="component" value="Unassembled WGS sequence"/>
</dbReference>
<dbReference type="EnsemblFungi" id="EJT75862">
    <property type="protein sequence ID" value="EJT75862"/>
    <property type="gene ID" value="GGTG_05791"/>
</dbReference>
<reference evidence="10" key="1">
    <citation type="submission" date="2010-07" db="EMBL/GenBank/DDBJ databases">
        <title>The genome sequence of Gaeumannomyces graminis var. tritici strain R3-111a-1.</title>
        <authorList>
            <consortium name="The Broad Institute Genome Sequencing Platform"/>
            <person name="Ma L.-J."/>
            <person name="Dead R."/>
            <person name="Young S."/>
            <person name="Zeng Q."/>
            <person name="Koehrsen M."/>
            <person name="Alvarado L."/>
            <person name="Berlin A."/>
            <person name="Chapman S.B."/>
            <person name="Chen Z."/>
            <person name="Freedman E."/>
            <person name="Gellesch M."/>
            <person name="Goldberg J."/>
            <person name="Griggs A."/>
            <person name="Gujja S."/>
            <person name="Heilman E.R."/>
            <person name="Heiman D."/>
            <person name="Hepburn T."/>
            <person name="Howarth C."/>
            <person name="Jen D."/>
            <person name="Larson L."/>
            <person name="Mehta T."/>
            <person name="Neiman D."/>
            <person name="Pearson M."/>
            <person name="Roberts A."/>
            <person name="Saif S."/>
            <person name="Shea T."/>
            <person name="Shenoy N."/>
            <person name="Sisk P."/>
            <person name="Stolte C."/>
            <person name="Sykes S."/>
            <person name="Walk T."/>
            <person name="White J."/>
            <person name="Yandava C."/>
            <person name="Haas B."/>
            <person name="Nusbaum C."/>
            <person name="Birren B."/>
        </authorList>
    </citation>
    <scope>NUCLEOTIDE SEQUENCE [LARGE SCALE GENOMIC DNA]</scope>
    <source>
        <strain evidence="10">R3-111a-1</strain>
    </source>
</reference>
<evidence type="ECO:0000313" key="10">
    <source>
        <dbReference type="Proteomes" id="UP000006039"/>
    </source>
</evidence>
<dbReference type="RefSeq" id="XP_009221862.1">
    <property type="nucleotide sequence ID" value="XM_009223598.1"/>
</dbReference>
<reference evidence="9" key="4">
    <citation type="journal article" date="2015" name="G3 (Bethesda)">
        <title>Genome sequences of three phytopathogenic species of the Magnaporthaceae family of fungi.</title>
        <authorList>
            <person name="Okagaki L.H."/>
            <person name="Nunes C.C."/>
            <person name="Sailsbery J."/>
            <person name="Clay B."/>
            <person name="Brown D."/>
            <person name="John T."/>
            <person name="Oh Y."/>
            <person name="Young N."/>
            <person name="Fitzgerald M."/>
            <person name="Haas B.J."/>
            <person name="Zeng Q."/>
            <person name="Young S."/>
            <person name="Adiconis X."/>
            <person name="Fan L."/>
            <person name="Levin J.Z."/>
            <person name="Mitchell T.K."/>
            <person name="Okubara P.A."/>
            <person name="Farman M.L."/>
            <person name="Kohn L.M."/>
            <person name="Birren B."/>
            <person name="Ma L.-J."/>
            <person name="Dean R.A."/>
        </authorList>
    </citation>
    <scope>NUCLEOTIDE SEQUENCE</scope>
    <source>
        <strain evidence="9">R3-111a-1</strain>
    </source>
</reference>
<organism evidence="8">
    <name type="scientific">Gaeumannomyces tritici (strain R3-111a-1)</name>
    <name type="common">Wheat and barley take-all root rot fungus</name>
    <name type="synonym">Gaeumannomyces graminis var. tritici</name>
    <dbReference type="NCBI Taxonomy" id="644352"/>
    <lineage>
        <taxon>Eukaryota</taxon>
        <taxon>Fungi</taxon>
        <taxon>Dikarya</taxon>
        <taxon>Ascomycota</taxon>
        <taxon>Pezizomycotina</taxon>
        <taxon>Sordariomycetes</taxon>
        <taxon>Sordariomycetidae</taxon>
        <taxon>Magnaporthales</taxon>
        <taxon>Magnaporthaceae</taxon>
        <taxon>Gaeumannomyces</taxon>
    </lineage>
</organism>
<reference evidence="9" key="5">
    <citation type="submission" date="2018-04" db="UniProtKB">
        <authorList>
            <consortium name="EnsemblFungi"/>
        </authorList>
    </citation>
    <scope>IDENTIFICATION</scope>
    <source>
        <strain evidence="9">R3-111a-1</strain>
    </source>
</reference>
<dbReference type="PANTHER" id="PTHR21382">
    <property type="entry name" value="NADH-UBIQUINONE OXIDOREDUCTASE SUBUNIT"/>
    <property type="match status" value="1"/>
</dbReference>
<evidence type="ECO:0000256" key="1">
    <source>
        <dbReference type="ARBA" id="ARBA00004448"/>
    </source>
</evidence>
<keyword evidence="6 7" id="KW-0472">Membrane</keyword>
<dbReference type="AlphaFoldDB" id="J3NWY0"/>
<evidence type="ECO:0008006" key="11">
    <source>
        <dbReference type="Google" id="ProtNLM"/>
    </source>
</evidence>
<dbReference type="VEuPathDB" id="FungiDB:GGTG_05791"/>
<dbReference type="GO" id="GO:0005743">
    <property type="term" value="C:mitochondrial inner membrane"/>
    <property type="evidence" value="ECO:0007669"/>
    <property type="project" value="UniProtKB-SubCell"/>
</dbReference>
<dbReference type="InterPro" id="IPR039205">
    <property type="entry name" value="NDUFA11"/>
</dbReference>
<evidence type="ECO:0000313" key="9">
    <source>
        <dbReference type="EnsemblFungi" id="EJT75862"/>
    </source>
</evidence>
<evidence type="ECO:0000256" key="7">
    <source>
        <dbReference type="SAM" id="Phobius"/>
    </source>
</evidence>
<keyword evidence="2 7" id="KW-0812">Transmembrane</keyword>
<proteinExistence type="predicted"/>
<evidence type="ECO:0000313" key="8">
    <source>
        <dbReference type="EMBL" id="EJT75862.1"/>
    </source>
</evidence>
<keyword evidence="3" id="KW-0999">Mitochondrion inner membrane</keyword>
<sequence>MAGGHGSEGDVYHPQDAVKSGITAALTYGGVGLFASSIQSALQRQPVGSMAAFTRFGGNIGTFALVGGVFAFSKTASANLRQKEDSYNTAIGGFLGGSLLGMRSMRMPRILGYGAGVSIILSAFDYTGNSLSGWGKNPTVDDYERKEVLRKNRRRPLEETIAEIGEIRGIQPPGYEERRRQRLKEKYGVEINPVCADPNQAASS</sequence>
<keyword evidence="4 7" id="KW-1133">Transmembrane helix</keyword>
<accession>J3NWY0</accession>
<reference evidence="8" key="3">
    <citation type="submission" date="2010-09" db="EMBL/GenBank/DDBJ databases">
        <title>Annotation of Gaeumannomyces graminis var. tritici R3-111a-1.</title>
        <authorList>
            <consortium name="The Broad Institute Genome Sequencing Platform"/>
            <person name="Ma L.-J."/>
            <person name="Dead R."/>
            <person name="Young S.K."/>
            <person name="Zeng Q."/>
            <person name="Gargeya S."/>
            <person name="Fitzgerald M."/>
            <person name="Haas B."/>
            <person name="Abouelleil A."/>
            <person name="Alvarado L."/>
            <person name="Arachchi H.M."/>
            <person name="Berlin A."/>
            <person name="Brown A."/>
            <person name="Chapman S.B."/>
            <person name="Chen Z."/>
            <person name="Dunbar C."/>
            <person name="Freedman E."/>
            <person name="Gearin G."/>
            <person name="Gellesch M."/>
            <person name="Goldberg J."/>
            <person name="Griggs A."/>
            <person name="Gujja S."/>
            <person name="Heiman D."/>
            <person name="Howarth C."/>
            <person name="Larson L."/>
            <person name="Lui A."/>
            <person name="MacDonald P.J.P."/>
            <person name="Mehta T."/>
            <person name="Montmayeur A."/>
            <person name="Murphy C."/>
            <person name="Neiman D."/>
            <person name="Pearson M."/>
            <person name="Priest M."/>
            <person name="Roberts A."/>
            <person name="Saif S."/>
            <person name="Shea T."/>
            <person name="Shenoy N."/>
            <person name="Sisk P."/>
            <person name="Stolte C."/>
            <person name="Sykes S."/>
            <person name="Yandava C."/>
            <person name="Wortman J."/>
            <person name="Nusbaum C."/>
            <person name="Birren B."/>
        </authorList>
    </citation>
    <scope>NUCLEOTIDE SEQUENCE</scope>
    <source>
        <strain evidence="8">R3-111a-1</strain>
    </source>
</reference>
<feature type="transmembrane region" description="Helical" evidence="7">
    <location>
        <begin position="52"/>
        <end position="73"/>
    </location>
</feature>
<keyword evidence="10" id="KW-1185">Reference proteome</keyword>
<dbReference type="EMBL" id="GL385397">
    <property type="protein sequence ID" value="EJT75862.1"/>
    <property type="molecule type" value="Genomic_DNA"/>
</dbReference>
<evidence type="ECO:0000256" key="2">
    <source>
        <dbReference type="ARBA" id="ARBA00022692"/>
    </source>
</evidence>
<gene>
    <name evidence="9" type="primary">20346249</name>
    <name evidence="8" type="ORF">GGTG_05791</name>
</gene>
<evidence type="ECO:0000256" key="5">
    <source>
        <dbReference type="ARBA" id="ARBA00023128"/>
    </source>
</evidence>
<dbReference type="PANTHER" id="PTHR21382:SF1">
    <property type="entry name" value="NADH DEHYDROGENASE [UBIQUINONE] 1 ALPHA SUBCOMPLEX SUBUNIT 11"/>
    <property type="match status" value="1"/>
</dbReference>
<dbReference type="GO" id="GO:0045271">
    <property type="term" value="C:respiratory chain complex I"/>
    <property type="evidence" value="ECO:0007669"/>
    <property type="project" value="InterPro"/>
</dbReference>
<dbReference type="GeneID" id="20346249"/>
<dbReference type="Pfam" id="PF02466">
    <property type="entry name" value="Tim17"/>
    <property type="match status" value="1"/>
</dbReference>
<dbReference type="OrthoDB" id="1913277at2759"/>
<dbReference type="eggNOG" id="ENOG502S81D">
    <property type="taxonomic scope" value="Eukaryota"/>
</dbReference>
<reference evidence="8" key="2">
    <citation type="submission" date="2010-07" db="EMBL/GenBank/DDBJ databases">
        <authorList>
            <consortium name="The Broad Institute Genome Sequencing Platform"/>
            <consortium name="Broad Institute Genome Sequencing Center for Infectious Disease"/>
            <person name="Ma L.-J."/>
            <person name="Dead R."/>
            <person name="Young S."/>
            <person name="Zeng Q."/>
            <person name="Koehrsen M."/>
            <person name="Alvarado L."/>
            <person name="Berlin A."/>
            <person name="Chapman S.B."/>
            <person name="Chen Z."/>
            <person name="Freedman E."/>
            <person name="Gellesch M."/>
            <person name="Goldberg J."/>
            <person name="Griggs A."/>
            <person name="Gujja S."/>
            <person name="Heilman E.R."/>
            <person name="Heiman D."/>
            <person name="Hepburn T."/>
            <person name="Howarth C."/>
            <person name="Jen D."/>
            <person name="Larson L."/>
            <person name="Mehta T."/>
            <person name="Neiman D."/>
            <person name="Pearson M."/>
            <person name="Roberts A."/>
            <person name="Saif S."/>
            <person name="Shea T."/>
            <person name="Shenoy N."/>
            <person name="Sisk P."/>
            <person name="Stolte C."/>
            <person name="Sykes S."/>
            <person name="Walk T."/>
            <person name="White J."/>
            <person name="Yandava C."/>
            <person name="Haas B."/>
            <person name="Nusbaum C."/>
            <person name="Birren B."/>
        </authorList>
    </citation>
    <scope>NUCLEOTIDE SEQUENCE</scope>
    <source>
        <strain evidence="8">R3-111a-1</strain>
    </source>
</reference>
<feature type="transmembrane region" description="Helical" evidence="7">
    <location>
        <begin position="110"/>
        <end position="128"/>
    </location>
</feature>
<keyword evidence="5" id="KW-0496">Mitochondrion</keyword>
<evidence type="ECO:0000256" key="4">
    <source>
        <dbReference type="ARBA" id="ARBA00022989"/>
    </source>
</evidence>
<dbReference type="HOGENOM" id="CLU_088319_0_0_1"/>
<name>J3NWY0_GAET3</name>